<gene>
    <name evidence="1" type="ORF">BU25DRAFT_202243</name>
</gene>
<name>A0ACB6RLR7_9PLEO</name>
<evidence type="ECO:0000313" key="1">
    <source>
        <dbReference type="EMBL" id="KAF2622856.1"/>
    </source>
</evidence>
<sequence>MVVHSIIAQLLGSRMHTVTWTRERFPVQVARSHISLFWLSASAWLCLAFCITDFRQRPSTPYASSLTSHWTLHNHTISVLITACLLLSYALGR</sequence>
<evidence type="ECO:0000313" key="2">
    <source>
        <dbReference type="Proteomes" id="UP000799754"/>
    </source>
</evidence>
<accession>A0ACB6RLR7</accession>
<organism evidence="1 2">
    <name type="scientific">Macroventuria anomochaeta</name>
    <dbReference type="NCBI Taxonomy" id="301207"/>
    <lineage>
        <taxon>Eukaryota</taxon>
        <taxon>Fungi</taxon>
        <taxon>Dikarya</taxon>
        <taxon>Ascomycota</taxon>
        <taxon>Pezizomycotina</taxon>
        <taxon>Dothideomycetes</taxon>
        <taxon>Pleosporomycetidae</taxon>
        <taxon>Pleosporales</taxon>
        <taxon>Pleosporineae</taxon>
        <taxon>Didymellaceae</taxon>
        <taxon>Macroventuria</taxon>
    </lineage>
</organism>
<reference evidence="1" key="1">
    <citation type="journal article" date="2020" name="Stud. Mycol.">
        <title>101 Dothideomycetes genomes: a test case for predicting lifestyles and emergence of pathogens.</title>
        <authorList>
            <person name="Haridas S."/>
            <person name="Albert R."/>
            <person name="Binder M."/>
            <person name="Bloem J."/>
            <person name="Labutti K."/>
            <person name="Salamov A."/>
            <person name="Andreopoulos B."/>
            <person name="Baker S."/>
            <person name="Barry K."/>
            <person name="Bills G."/>
            <person name="Bluhm B."/>
            <person name="Cannon C."/>
            <person name="Castanera R."/>
            <person name="Culley D."/>
            <person name="Daum C."/>
            <person name="Ezra D."/>
            <person name="Gonzalez J."/>
            <person name="Henrissat B."/>
            <person name="Kuo A."/>
            <person name="Liang C."/>
            <person name="Lipzen A."/>
            <person name="Lutzoni F."/>
            <person name="Magnuson J."/>
            <person name="Mondo S."/>
            <person name="Nolan M."/>
            <person name="Ohm R."/>
            <person name="Pangilinan J."/>
            <person name="Park H.-J."/>
            <person name="Ramirez L."/>
            <person name="Alfaro M."/>
            <person name="Sun H."/>
            <person name="Tritt A."/>
            <person name="Yoshinaga Y."/>
            <person name="Zwiers L.-H."/>
            <person name="Turgeon B."/>
            <person name="Goodwin S."/>
            <person name="Spatafora J."/>
            <person name="Crous P."/>
            <person name="Grigoriev I."/>
        </authorList>
    </citation>
    <scope>NUCLEOTIDE SEQUENCE</scope>
    <source>
        <strain evidence="1">CBS 525.71</strain>
    </source>
</reference>
<comment type="caution">
    <text evidence="1">The sequence shown here is derived from an EMBL/GenBank/DDBJ whole genome shotgun (WGS) entry which is preliminary data.</text>
</comment>
<proteinExistence type="predicted"/>
<dbReference type="EMBL" id="MU006741">
    <property type="protein sequence ID" value="KAF2622856.1"/>
    <property type="molecule type" value="Genomic_DNA"/>
</dbReference>
<protein>
    <submittedName>
        <fullName evidence="1">Uncharacterized protein</fullName>
    </submittedName>
</protein>
<dbReference type="Proteomes" id="UP000799754">
    <property type="component" value="Unassembled WGS sequence"/>
</dbReference>
<keyword evidence="2" id="KW-1185">Reference proteome</keyword>